<dbReference type="InterPro" id="IPR007313">
    <property type="entry name" value="FxsA"/>
</dbReference>
<dbReference type="Proteomes" id="UP001596364">
    <property type="component" value="Unassembled WGS sequence"/>
</dbReference>
<keyword evidence="2" id="KW-0812">Transmembrane</keyword>
<comment type="caution">
    <text evidence="3">The sequence shown here is derived from an EMBL/GenBank/DDBJ whole genome shotgun (WGS) entry which is preliminary data.</text>
</comment>
<dbReference type="NCBIfam" id="NF008528">
    <property type="entry name" value="PRK11463.1-2"/>
    <property type="match status" value="1"/>
</dbReference>
<dbReference type="PANTHER" id="PTHR35335:SF1">
    <property type="entry name" value="UPF0716 PROTEIN FXSA"/>
    <property type="match status" value="1"/>
</dbReference>
<dbReference type="EMBL" id="JBHSUS010000001">
    <property type="protein sequence ID" value="MFC6441503.1"/>
    <property type="molecule type" value="Genomic_DNA"/>
</dbReference>
<name>A0ABW1XNL3_9ALTE</name>
<protein>
    <submittedName>
        <fullName evidence="3">FxsA family protein</fullName>
    </submittedName>
</protein>
<evidence type="ECO:0000313" key="3">
    <source>
        <dbReference type="EMBL" id="MFC6441503.1"/>
    </source>
</evidence>
<dbReference type="PANTHER" id="PTHR35335">
    <property type="entry name" value="UPF0716 PROTEIN FXSA"/>
    <property type="match status" value="1"/>
</dbReference>
<gene>
    <name evidence="3" type="ORF">ACFP85_15225</name>
</gene>
<feature type="transmembrane region" description="Helical" evidence="2">
    <location>
        <begin position="75"/>
        <end position="102"/>
    </location>
</feature>
<dbReference type="Pfam" id="PF04186">
    <property type="entry name" value="FxsA"/>
    <property type="match status" value="1"/>
</dbReference>
<organism evidence="3 4">
    <name type="scientific">Pseudobowmanella zhangzhouensis</name>
    <dbReference type="NCBI Taxonomy" id="1537679"/>
    <lineage>
        <taxon>Bacteria</taxon>
        <taxon>Pseudomonadati</taxon>
        <taxon>Pseudomonadota</taxon>
        <taxon>Gammaproteobacteria</taxon>
        <taxon>Alteromonadales</taxon>
        <taxon>Alteromonadaceae</taxon>
    </lineage>
</organism>
<keyword evidence="2" id="KW-1133">Transmembrane helix</keyword>
<feature type="compositionally biased region" description="Basic and acidic residues" evidence="1">
    <location>
        <begin position="144"/>
        <end position="155"/>
    </location>
</feature>
<dbReference type="RefSeq" id="WP_131257738.1">
    <property type="nucleotide sequence ID" value="NZ_JBHSUS010000001.1"/>
</dbReference>
<sequence length="155" mass="17092">MGKLFFLFVLMPIAEISLLLNVGERIGGWNTVALVILTAAAGAYLVRQQGIETFFTAQQKMQQGQLPGQEMAEGLLLVVAGVLLVTPGFITDGIGFLLAFPLSRKYFVKALMARMVVQTVRHGQPHQSNPFNQAPTQDGDVFEGEYRRTDHNKLD</sequence>
<proteinExistence type="predicted"/>
<evidence type="ECO:0000256" key="1">
    <source>
        <dbReference type="SAM" id="MobiDB-lite"/>
    </source>
</evidence>
<accession>A0ABW1XNL3</accession>
<feature type="transmembrane region" description="Helical" evidence="2">
    <location>
        <begin position="26"/>
        <end position="46"/>
    </location>
</feature>
<feature type="compositionally biased region" description="Polar residues" evidence="1">
    <location>
        <begin position="125"/>
        <end position="136"/>
    </location>
</feature>
<keyword evidence="4" id="KW-1185">Reference proteome</keyword>
<reference evidence="4" key="1">
    <citation type="journal article" date="2019" name="Int. J. Syst. Evol. Microbiol.">
        <title>The Global Catalogue of Microorganisms (GCM) 10K type strain sequencing project: providing services to taxonomists for standard genome sequencing and annotation.</title>
        <authorList>
            <consortium name="The Broad Institute Genomics Platform"/>
            <consortium name="The Broad Institute Genome Sequencing Center for Infectious Disease"/>
            <person name="Wu L."/>
            <person name="Ma J."/>
        </authorList>
    </citation>
    <scope>NUCLEOTIDE SEQUENCE [LARGE SCALE GENOMIC DNA]</scope>
    <source>
        <strain evidence="4">CGMCC 1.16031</strain>
    </source>
</reference>
<keyword evidence="2" id="KW-0472">Membrane</keyword>
<evidence type="ECO:0000256" key="2">
    <source>
        <dbReference type="SAM" id="Phobius"/>
    </source>
</evidence>
<feature type="region of interest" description="Disordered" evidence="1">
    <location>
        <begin position="124"/>
        <end position="155"/>
    </location>
</feature>
<evidence type="ECO:0000313" key="4">
    <source>
        <dbReference type="Proteomes" id="UP001596364"/>
    </source>
</evidence>